<accession>A0ABN7W6V1</accession>
<keyword evidence="2" id="KW-1185">Reference proteome</keyword>
<dbReference type="Proteomes" id="UP000789901">
    <property type="component" value="Unassembled WGS sequence"/>
</dbReference>
<reference evidence="1 2" key="1">
    <citation type="submission" date="2021-06" db="EMBL/GenBank/DDBJ databases">
        <authorList>
            <person name="Kallberg Y."/>
            <person name="Tangrot J."/>
            <person name="Rosling A."/>
        </authorList>
    </citation>
    <scope>NUCLEOTIDE SEQUENCE [LARGE SCALE GENOMIC DNA]</scope>
    <source>
        <strain evidence="1 2">120-4 pot B 10/14</strain>
    </source>
</reference>
<feature type="non-terminal residue" evidence="1">
    <location>
        <position position="1"/>
    </location>
</feature>
<proteinExistence type="predicted"/>
<dbReference type="EMBL" id="CAJVQB010032813">
    <property type="protein sequence ID" value="CAG8818847.1"/>
    <property type="molecule type" value="Genomic_DNA"/>
</dbReference>
<sequence>KEVTKCPNCKKVVGAIKHSGHVNYKMYNTIILRWTKTPNFKAEPRIESVSVNGIYGKTV</sequence>
<evidence type="ECO:0000313" key="1">
    <source>
        <dbReference type="EMBL" id="CAG8818847.1"/>
    </source>
</evidence>
<protein>
    <submittedName>
        <fullName evidence="1">40153_t:CDS:1</fullName>
    </submittedName>
</protein>
<comment type="caution">
    <text evidence="1">The sequence shown here is derived from an EMBL/GenBank/DDBJ whole genome shotgun (WGS) entry which is preliminary data.</text>
</comment>
<organism evidence="1 2">
    <name type="scientific">Gigaspora margarita</name>
    <dbReference type="NCBI Taxonomy" id="4874"/>
    <lineage>
        <taxon>Eukaryota</taxon>
        <taxon>Fungi</taxon>
        <taxon>Fungi incertae sedis</taxon>
        <taxon>Mucoromycota</taxon>
        <taxon>Glomeromycotina</taxon>
        <taxon>Glomeromycetes</taxon>
        <taxon>Diversisporales</taxon>
        <taxon>Gigasporaceae</taxon>
        <taxon>Gigaspora</taxon>
    </lineage>
</organism>
<gene>
    <name evidence="1" type="ORF">GMARGA_LOCUS27161</name>
</gene>
<name>A0ABN7W6V1_GIGMA</name>
<evidence type="ECO:0000313" key="2">
    <source>
        <dbReference type="Proteomes" id="UP000789901"/>
    </source>
</evidence>